<dbReference type="Pfam" id="PF00005">
    <property type="entry name" value="ABC_tran"/>
    <property type="match status" value="1"/>
</dbReference>
<keyword evidence="6 9" id="KW-0067">ATP-binding</keyword>
<dbReference type="InterPro" id="IPR017871">
    <property type="entry name" value="ABC_transporter-like_CS"/>
</dbReference>
<dbReference type="InterPro" id="IPR013563">
    <property type="entry name" value="Oligopep_ABC_C"/>
</dbReference>
<keyword evidence="4" id="KW-1003">Cell membrane</keyword>
<keyword evidence="3" id="KW-0813">Transport</keyword>
<dbReference type="EMBL" id="JBHUGI010000021">
    <property type="protein sequence ID" value="MFD1927882.1"/>
    <property type="molecule type" value="Genomic_DNA"/>
</dbReference>
<dbReference type="InterPro" id="IPR050388">
    <property type="entry name" value="ABC_Ni/Peptide_Import"/>
</dbReference>
<evidence type="ECO:0000313" key="10">
    <source>
        <dbReference type="Proteomes" id="UP001597218"/>
    </source>
</evidence>
<reference evidence="10" key="1">
    <citation type="journal article" date="2019" name="Int. J. Syst. Evol. Microbiol.">
        <title>The Global Catalogue of Microorganisms (GCM) 10K type strain sequencing project: providing services to taxonomists for standard genome sequencing and annotation.</title>
        <authorList>
            <consortium name="The Broad Institute Genomics Platform"/>
            <consortium name="The Broad Institute Genome Sequencing Center for Infectious Disease"/>
            <person name="Wu L."/>
            <person name="Ma J."/>
        </authorList>
    </citation>
    <scope>NUCLEOTIDE SEQUENCE [LARGE SCALE GENOMIC DNA]</scope>
    <source>
        <strain evidence="10">CGMCC 4.7177</strain>
    </source>
</reference>
<keyword evidence="7" id="KW-0472">Membrane</keyword>
<accession>A0ABW4SH26</accession>
<dbReference type="Pfam" id="PF08352">
    <property type="entry name" value="oligo_HPY"/>
    <property type="match status" value="1"/>
</dbReference>
<comment type="subcellular location">
    <subcellularLocation>
        <location evidence="1">Cell membrane</location>
        <topology evidence="1">Peripheral membrane protein</topology>
    </subcellularLocation>
</comment>
<dbReference type="InterPro" id="IPR003439">
    <property type="entry name" value="ABC_transporter-like_ATP-bd"/>
</dbReference>
<evidence type="ECO:0000256" key="6">
    <source>
        <dbReference type="ARBA" id="ARBA00022840"/>
    </source>
</evidence>
<evidence type="ECO:0000256" key="1">
    <source>
        <dbReference type="ARBA" id="ARBA00004202"/>
    </source>
</evidence>
<evidence type="ECO:0000313" key="9">
    <source>
        <dbReference type="EMBL" id="MFD1927882.1"/>
    </source>
</evidence>
<dbReference type="NCBIfam" id="TIGR01727">
    <property type="entry name" value="oligo_HPY"/>
    <property type="match status" value="1"/>
</dbReference>
<protein>
    <submittedName>
        <fullName evidence="9">ABC transporter ATP-binding protein</fullName>
    </submittedName>
</protein>
<dbReference type="CDD" id="cd03257">
    <property type="entry name" value="ABC_NikE_OppD_transporters"/>
    <property type="match status" value="1"/>
</dbReference>
<evidence type="ECO:0000256" key="2">
    <source>
        <dbReference type="ARBA" id="ARBA00005417"/>
    </source>
</evidence>
<feature type="domain" description="ABC transporter" evidence="8">
    <location>
        <begin position="3"/>
        <end position="253"/>
    </location>
</feature>
<keyword evidence="10" id="KW-1185">Reference proteome</keyword>
<comment type="similarity">
    <text evidence="2">Belongs to the ABC transporter superfamily.</text>
</comment>
<sequence>MLLQVKNLAVSFSSIYGNTDVLEDVSIEINKGEIVGVVGESGSGKSVTALSILGLLDKNANVTKGEILYKGKNLLPLSEKELGYLRGKEIGMVFQEPMAALNPTMKIGKQVSNVIRKHRKLNKKKSKEMTIDALRDVQIYNPEDVYHKYPFQLSGGMLQRVVIALAMSSPPELLIADEPTTALDVTIQAEILKMMKDLSNTKDTSIMLITHDLGVVANICDRVYVMYGGKIVEKGTTEEVLYHSEHPYTKGLIESLPEGKPADEPLKILQGESFNPRNRPKGCVFYDRCPIRTDKCIVAPKMNQLNAEHNVACWEAGKNARNKEPMQTI</sequence>
<evidence type="ECO:0000256" key="4">
    <source>
        <dbReference type="ARBA" id="ARBA00022475"/>
    </source>
</evidence>
<proteinExistence type="inferred from homology"/>
<evidence type="ECO:0000256" key="7">
    <source>
        <dbReference type="ARBA" id="ARBA00023136"/>
    </source>
</evidence>
<dbReference type="Proteomes" id="UP001597218">
    <property type="component" value="Unassembled WGS sequence"/>
</dbReference>
<dbReference type="PANTHER" id="PTHR43297:SF2">
    <property type="entry name" value="DIPEPTIDE TRANSPORT ATP-BINDING PROTEIN DPPD"/>
    <property type="match status" value="1"/>
</dbReference>
<dbReference type="InterPro" id="IPR027417">
    <property type="entry name" value="P-loop_NTPase"/>
</dbReference>
<dbReference type="SUPFAM" id="SSF52540">
    <property type="entry name" value="P-loop containing nucleoside triphosphate hydrolases"/>
    <property type="match status" value="1"/>
</dbReference>
<gene>
    <name evidence="9" type="ORF">ACFSFY_07410</name>
</gene>
<organism evidence="9 10">
    <name type="scientific">Sporosarcina siberiensis</name>
    <dbReference type="NCBI Taxonomy" id="1365606"/>
    <lineage>
        <taxon>Bacteria</taxon>
        <taxon>Bacillati</taxon>
        <taxon>Bacillota</taxon>
        <taxon>Bacilli</taxon>
        <taxon>Bacillales</taxon>
        <taxon>Caryophanaceae</taxon>
        <taxon>Sporosarcina</taxon>
    </lineage>
</organism>
<name>A0ABW4SH26_9BACL</name>
<dbReference type="PROSITE" id="PS50893">
    <property type="entry name" value="ABC_TRANSPORTER_2"/>
    <property type="match status" value="1"/>
</dbReference>
<dbReference type="InterPro" id="IPR003593">
    <property type="entry name" value="AAA+_ATPase"/>
</dbReference>
<dbReference type="SMART" id="SM00382">
    <property type="entry name" value="AAA"/>
    <property type="match status" value="1"/>
</dbReference>
<dbReference type="RefSeq" id="WP_381536739.1">
    <property type="nucleotide sequence ID" value="NZ_JBHUGI010000021.1"/>
</dbReference>
<dbReference type="PROSITE" id="PS00211">
    <property type="entry name" value="ABC_TRANSPORTER_1"/>
    <property type="match status" value="1"/>
</dbReference>
<evidence type="ECO:0000256" key="5">
    <source>
        <dbReference type="ARBA" id="ARBA00022741"/>
    </source>
</evidence>
<dbReference type="GO" id="GO:0005524">
    <property type="term" value="F:ATP binding"/>
    <property type="evidence" value="ECO:0007669"/>
    <property type="project" value="UniProtKB-KW"/>
</dbReference>
<evidence type="ECO:0000259" key="8">
    <source>
        <dbReference type="PROSITE" id="PS50893"/>
    </source>
</evidence>
<dbReference type="Gene3D" id="3.40.50.300">
    <property type="entry name" value="P-loop containing nucleotide triphosphate hydrolases"/>
    <property type="match status" value="1"/>
</dbReference>
<evidence type="ECO:0000256" key="3">
    <source>
        <dbReference type="ARBA" id="ARBA00022448"/>
    </source>
</evidence>
<comment type="caution">
    <text evidence="9">The sequence shown here is derived from an EMBL/GenBank/DDBJ whole genome shotgun (WGS) entry which is preliminary data.</text>
</comment>
<dbReference type="PANTHER" id="PTHR43297">
    <property type="entry name" value="OLIGOPEPTIDE TRANSPORT ATP-BINDING PROTEIN APPD"/>
    <property type="match status" value="1"/>
</dbReference>
<keyword evidence="5" id="KW-0547">Nucleotide-binding</keyword>